<dbReference type="STRING" id="656024.FsymDg_3340"/>
<dbReference type="InterPro" id="IPR051678">
    <property type="entry name" value="AGP_Transferase"/>
</dbReference>
<dbReference type="eggNOG" id="COG3173">
    <property type="taxonomic scope" value="Bacteria"/>
</dbReference>
<dbReference type="KEGG" id="fsy:FsymDg_3340"/>
<feature type="domain" description="Aminoglycoside phosphotransferase" evidence="1">
    <location>
        <begin position="72"/>
        <end position="269"/>
    </location>
</feature>
<dbReference type="Pfam" id="PF01636">
    <property type="entry name" value="APH"/>
    <property type="match status" value="1"/>
</dbReference>
<evidence type="ECO:0000313" key="3">
    <source>
        <dbReference type="Proteomes" id="UP000001549"/>
    </source>
</evidence>
<dbReference type="InterPro" id="IPR002575">
    <property type="entry name" value="Aminoglycoside_PTrfase"/>
</dbReference>
<dbReference type="Gene3D" id="3.30.200.20">
    <property type="entry name" value="Phosphorylase Kinase, domain 1"/>
    <property type="match status" value="1"/>
</dbReference>
<dbReference type="CDD" id="cd05154">
    <property type="entry name" value="ACAD10_11_N-like"/>
    <property type="match status" value="1"/>
</dbReference>
<dbReference type="RefSeq" id="WP_013874536.1">
    <property type="nucleotide sequence ID" value="NC_015656.1"/>
</dbReference>
<proteinExistence type="predicted"/>
<evidence type="ECO:0000313" key="2">
    <source>
        <dbReference type="EMBL" id="AEH10644.1"/>
    </source>
</evidence>
<dbReference type="InterPro" id="IPR011009">
    <property type="entry name" value="Kinase-like_dom_sf"/>
</dbReference>
<reference evidence="2 3" key="1">
    <citation type="submission" date="2011-05" db="EMBL/GenBank/DDBJ databases">
        <title>Complete sequence of chromosome of Frankia symbiont of Datisca glomerata.</title>
        <authorList>
            <consortium name="US DOE Joint Genome Institute"/>
            <person name="Lucas S."/>
            <person name="Han J."/>
            <person name="Lapidus A."/>
            <person name="Cheng J.-F."/>
            <person name="Goodwin L."/>
            <person name="Pitluck S."/>
            <person name="Peters L."/>
            <person name="Mikhailova N."/>
            <person name="Chertkov O."/>
            <person name="Teshima H."/>
            <person name="Han C."/>
            <person name="Tapia R."/>
            <person name="Land M."/>
            <person name="Hauser L."/>
            <person name="Kyrpides N."/>
            <person name="Ivanova N."/>
            <person name="Pagani I."/>
            <person name="Berry A."/>
            <person name="Pawlowski K."/>
            <person name="Persson T."/>
            <person name="Vanden Heuvel B."/>
            <person name="Benson D."/>
            <person name="Woyke T."/>
        </authorList>
    </citation>
    <scope>NUCLEOTIDE SEQUENCE [LARGE SCALE GENOMIC DNA]</scope>
    <source>
        <strain evidence="3">4085684</strain>
    </source>
</reference>
<dbReference type="HOGENOM" id="CLU_007526_0_0_11"/>
<dbReference type="PANTHER" id="PTHR21310:SF40">
    <property type="entry name" value="AMINOGLYCOSIDE PHOSPHOTRANSFERASE DOMAIN-CONTAINING PROTEIN-RELATED"/>
    <property type="match status" value="1"/>
</dbReference>
<dbReference type="SUPFAM" id="SSF56112">
    <property type="entry name" value="Protein kinase-like (PK-like)"/>
    <property type="match status" value="1"/>
</dbReference>
<protein>
    <submittedName>
        <fullName evidence="2">Aminoglycoside phosphotransferase</fullName>
    </submittedName>
</protein>
<dbReference type="AlphaFoldDB" id="F8AZZ7"/>
<name>F8AZZ7_9ACTN</name>
<sequence length="338" mass="37426">MTRPTLPQHAPAQLAARVRELLRPRLPEAGEVTLSEPVRVFGGNARIAWACDARWTSCRDAHADRHEEPLILLVRAPGSQVQTDPAREFAVLDGLAERGVRAPKVWAHDPDGHLFGAPAVLLQRLPGRTDAVEYLSADTEQGRARTLDLARAAAELHAVTPATGTDEPQPAYWRARFEDCRLEPYPALSWLYDWLDDNATPPARPALVHGDFRPGNVLYEGDRIVGLLDWEMAHVGDPVEDIAWAYHALWSPQRFVPLEEFVAAYEAAGGTPVTGAALRWNRVFCEVKYATISLQAARAVIDGRSHNLRLIDRARTVIPSIQACLEWIAASRPLETSC</sequence>
<dbReference type="Gene3D" id="3.90.1200.10">
    <property type="match status" value="1"/>
</dbReference>
<organism evidence="2 3">
    <name type="scientific">Candidatus Protofrankia datiscae</name>
    <dbReference type="NCBI Taxonomy" id="2716812"/>
    <lineage>
        <taxon>Bacteria</taxon>
        <taxon>Bacillati</taxon>
        <taxon>Actinomycetota</taxon>
        <taxon>Actinomycetes</taxon>
        <taxon>Frankiales</taxon>
        <taxon>Frankiaceae</taxon>
        <taxon>Protofrankia</taxon>
    </lineage>
</organism>
<dbReference type="PANTHER" id="PTHR21310">
    <property type="entry name" value="AMINOGLYCOSIDE PHOSPHOTRANSFERASE-RELATED-RELATED"/>
    <property type="match status" value="1"/>
</dbReference>
<evidence type="ECO:0000259" key="1">
    <source>
        <dbReference type="Pfam" id="PF01636"/>
    </source>
</evidence>
<keyword evidence="2" id="KW-0808">Transferase</keyword>
<dbReference type="InterPro" id="IPR041726">
    <property type="entry name" value="ACAD10_11_N"/>
</dbReference>
<gene>
    <name evidence="2" type="ordered locus">FsymDg_3340</name>
</gene>
<keyword evidence="3" id="KW-1185">Reference proteome</keyword>
<dbReference type="GO" id="GO:0016740">
    <property type="term" value="F:transferase activity"/>
    <property type="evidence" value="ECO:0007669"/>
    <property type="project" value="UniProtKB-KW"/>
</dbReference>
<dbReference type="EMBL" id="CP002801">
    <property type="protein sequence ID" value="AEH10644.1"/>
    <property type="molecule type" value="Genomic_DNA"/>
</dbReference>
<dbReference type="Proteomes" id="UP000001549">
    <property type="component" value="Chromosome"/>
</dbReference>
<accession>F8AZZ7</accession>